<reference evidence="1 2" key="1">
    <citation type="journal article" date="2015" name="Int. J. Syst. Evol. Microbiol.">
        <title>Mariniphaga sediminis sp. nov., isolated from coastal sediment.</title>
        <authorList>
            <person name="Wang F.Q."/>
            <person name="Shen Q.Y."/>
            <person name="Chen G.J."/>
            <person name="Du Z.J."/>
        </authorList>
    </citation>
    <scope>NUCLEOTIDE SEQUENCE [LARGE SCALE GENOMIC DNA]</scope>
    <source>
        <strain evidence="1 2">SY21</strain>
    </source>
</reference>
<dbReference type="EMBL" id="QWET01000006">
    <property type="protein sequence ID" value="RIH65451.1"/>
    <property type="molecule type" value="Genomic_DNA"/>
</dbReference>
<proteinExistence type="predicted"/>
<evidence type="ECO:0000313" key="1">
    <source>
        <dbReference type="EMBL" id="RIH65451.1"/>
    </source>
</evidence>
<accession>A0A399D401</accession>
<sequence length="70" mass="7881">MFPLSPCKSIIIPVKCTVCVLSFEINLWWLGVKYFCLSGKDKYLTNYLQKGKRLAINGGKKAVQPSQPDC</sequence>
<protein>
    <submittedName>
        <fullName evidence="1">Uncharacterized protein</fullName>
    </submittedName>
</protein>
<dbReference type="Proteomes" id="UP000266441">
    <property type="component" value="Unassembled WGS sequence"/>
</dbReference>
<name>A0A399D401_9BACT</name>
<evidence type="ECO:0000313" key="2">
    <source>
        <dbReference type="Proteomes" id="UP000266441"/>
    </source>
</evidence>
<organism evidence="1 2">
    <name type="scientific">Mariniphaga sediminis</name>
    <dbReference type="NCBI Taxonomy" id="1628158"/>
    <lineage>
        <taxon>Bacteria</taxon>
        <taxon>Pseudomonadati</taxon>
        <taxon>Bacteroidota</taxon>
        <taxon>Bacteroidia</taxon>
        <taxon>Marinilabiliales</taxon>
        <taxon>Prolixibacteraceae</taxon>
        <taxon>Mariniphaga</taxon>
    </lineage>
</organism>
<gene>
    <name evidence="1" type="ORF">D1164_10025</name>
</gene>
<comment type="caution">
    <text evidence="1">The sequence shown here is derived from an EMBL/GenBank/DDBJ whole genome shotgun (WGS) entry which is preliminary data.</text>
</comment>
<dbReference type="AlphaFoldDB" id="A0A399D401"/>
<keyword evidence="2" id="KW-1185">Reference proteome</keyword>